<protein>
    <submittedName>
        <fullName evidence="1">Uncharacterized protein</fullName>
    </submittedName>
</protein>
<sequence>MSIQKDCADHLRVTYRNMSGAKLRSSHAHELVAAYFGYSTAAALQADLTFPLSSLEGAEILIPDIDGINRRRAELSKVPAELPDGRVIAEIISTSLEAAGHFRGEIWDSTYLSDDINNYIQRDPMVIENELAGEIATTNAYFDELYIEETSVESHDDSLIATLSGSLNGEQDQDRAFHGDKIKFTSIMTMRRAASRVGYFEPEFETGGSVDDSMYYDPELA</sequence>
<reference evidence="1 2" key="1">
    <citation type="submission" date="2022-11" db="EMBL/GenBank/DDBJ databases">
        <title>Brucella sp. YY2X, whole genome shotgun sequencing project.</title>
        <authorList>
            <person name="Yang Y."/>
        </authorList>
    </citation>
    <scope>NUCLEOTIDE SEQUENCE [LARGE SCALE GENOMIC DNA]</scope>
    <source>
        <strain evidence="1 2">YY2X</strain>
    </source>
</reference>
<evidence type="ECO:0000313" key="2">
    <source>
        <dbReference type="Proteomes" id="UP001301216"/>
    </source>
</evidence>
<evidence type="ECO:0000313" key="1">
    <source>
        <dbReference type="EMBL" id="MCX2698521.1"/>
    </source>
</evidence>
<dbReference type="RefSeq" id="WP_265986208.1">
    <property type="nucleotide sequence ID" value="NZ_JAPHAV010000011.1"/>
</dbReference>
<proteinExistence type="predicted"/>
<organism evidence="1 2">
    <name type="scientific">Ochrobactrum chromiisoli</name>
    <dbReference type="NCBI Taxonomy" id="2993941"/>
    <lineage>
        <taxon>Bacteria</taxon>
        <taxon>Pseudomonadati</taxon>
        <taxon>Pseudomonadota</taxon>
        <taxon>Alphaproteobacteria</taxon>
        <taxon>Hyphomicrobiales</taxon>
        <taxon>Brucellaceae</taxon>
        <taxon>Brucella/Ochrobactrum group</taxon>
        <taxon>Ochrobactrum</taxon>
    </lineage>
</organism>
<accession>A0ABT3QSE2</accession>
<name>A0ABT3QSE2_9HYPH</name>
<keyword evidence="2" id="KW-1185">Reference proteome</keyword>
<dbReference type="Proteomes" id="UP001301216">
    <property type="component" value="Unassembled WGS sequence"/>
</dbReference>
<dbReference type="EMBL" id="JAPHAV010000011">
    <property type="protein sequence ID" value="MCX2698521.1"/>
    <property type="molecule type" value="Genomic_DNA"/>
</dbReference>
<comment type="caution">
    <text evidence="1">The sequence shown here is derived from an EMBL/GenBank/DDBJ whole genome shotgun (WGS) entry which is preliminary data.</text>
</comment>
<gene>
    <name evidence="1" type="ORF">OPR82_17470</name>
</gene>